<dbReference type="OrthoDB" id="9798935at2"/>
<protein>
    <submittedName>
        <fullName evidence="4">FMN-binding protein</fullName>
    </submittedName>
</protein>
<dbReference type="SUPFAM" id="SSF50685">
    <property type="entry name" value="Barwin-like endoglucanases"/>
    <property type="match status" value="1"/>
</dbReference>
<dbReference type="GO" id="GO:0009254">
    <property type="term" value="P:peptidoglycan turnover"/>
    <property type="evidence" value="ECO:0007669"/>
    <property type="project" value="InterPro"/>
</dbReference>
<organism evidence="4 5">
    <name type="scientific">Paenibacillus ginsengarvi</name>
    <dbReference type="NCBI Taxonomy" id="400777"/>
    <lineage>
        <taxon>Bacteria</taxon>
        <taxon>Bacillati</taxon>
        <taxon>Bacillota</taxon>
        <taxon>Bacilli</taxon>
        <taxon>Bacillales</taxon>
        <taxon>Paenibacillaceae</taxon>
        <taxon>Paenibacillus</taxon>
    </lineage>
</organism>
<comment type="caution">
    <text evidence="4">The sequence shown here is derived from an EMBL/GenBank/DDBJ whole genome shotgun (WGS) entry which is preliminary data.</text>
</comment>
<keyword evidence="5" id="KW-1185">Reference proteome</keyword>
<dbReference type="GO" id="GO:0010181">
    <property type="term" value="F:FMN binding"/>
    <property type="evidence" value="ECO:0007669"/>
    <property type="project" value="InterPro"/>
</dbReference>
<dbReference type="RefSeq" id="WP_120751740.1">
    <property type="nucleotide sequence ID" value="NZ_RBAH01000043.1"/>
</dbReference>
<evidence type="ECO:0000313" key="5">
    <source>
        <dbReference type="Proteomes" id="UP000282311"/>
    </source>
</evidence>
<keyword evidence="1" id="KW-0732">Signal</keyword>
<dbReference type="InterPro" id="IPR036908">
    <property type="entry name" value="RlpA-like_sf"/>
</dbReference>
<dbReference type="Gene3D" id="2.40.40.10">
    <property type="entry name" value="RlpA-like domain"/>
    <property type="match status" value="1"/>
</dbReference>
<dbReference type="CDD" id="cd14667">
    <property type="entry name" value="3D_containing_proteins"/>
    <property type="match status" value="1"/>
</dbReference>
<dbReference type="InterPro" id="IPR051933">
    <property type="entry name" value="Resuscitation_pf_RpfB"/>
</dbReference>
<dbReference type="Pfam" id="PF06725">
    <property type="entry name" value="3D"/>
    <property type="match status" value="1"/>
</dbReference>
<evidence type="ECO:0000259" key="3">
    <source>
        <dbReference type="Pfam" id="PF06725"/>
    </source>
</evidence>
<evidence type="ECO:0000256" key="1">
    <source>
        <dbReference type="ARBA" id="ARBA00022729"/>
    </source>
</evidence>
<feature type="domain" description="3D" evidence="3">
    <location>
        <begin position="235"/>
        <end position="304"/>
    </location>
</feature>
<dbReference type="GO" id="GO:0004553">
    <property type="term" value="F:hydrolase activity, hydrolyzing O-glycosyl compounds"/>
    <property type="evidence" value="ECO:0007669"/>
    <property type="project" value="InterPro"/>
</dbReference>
<dbReference type="PANTHER" id="PTHR39160">
    <property type="entry name" value="CELL WALL-BINDING PROTEIN YOCH"/>
    <property type="match status" value="1"/>
</dbReference>
<evidence type="ECO:0000313" key="4">
    <source>
        <dbReference type="EMBL" id="RKN64320.1"/>
    </source>
</evidence>
<accession>A0A3B0AUQ3</accession>
<reference evidence="4 5" key="1">
    <citation type="journal article" date="2007" name="Int. J. Syst. Evol. Microbiol.">
        <title>Paenibacillus ginsengarvi sp. nov., isolated from soil from ginseng cultivation.</title>
        <authorList>
            <person name="Yoon M.H."/>
            <person name="Ten L.N."/>
            <person name="Im W.T."/>
        </authorList>
    </citation>
    <scope>NUCLEOTIDE SEQUENCE [LARGE SCALE GENOMIC DNA]</scope>
    <source>
        <strain evidence="4 5">KCTC 13059</strain>
    </source>
</reference>
<evidence type="ECO:0000259" key="2">
    <source>
        <dbReference type="Pfam" id="PF04205"/>
    </source>
</evidence>
<dbReference type="InterPro" id="IPR007329">
    <property type="entry name" value="FMN-bd"/>
</dbReference>
<gene>
    <name evidence="4" type="ORF">D7M11_34085</name>
</gene>
<dbReference type="GO" id="GO:0019867">
    <property type="term" value="C:outer membrane"/>
    <property type="evidence" value="ECO:0007669"/>
    <property type="project" value="InterPro"/>
</dbReference>
<dbReference type="InterPro" id="IPR010611">
    <property type="entry name" value="3D_dom"/>
</dbReference>
<dbReference type="EMBL" id="RBAH01000043">
    <property type="protein sequence ID" value="RKN64320.1"/>
    <property type="molecule type" value="Genomic_DNA"/>
</dbReference>
<dbReference type="Proteomes" id="UP000282311">
    <property type="component" value="Unassembled WGS sequence"/>
</dbReference>
<dbReference type="InterPro" id="IPR059180">
    <property type="entry name" value="3D_YorM"/>
</dbReference>
<feature type="domain" description="FMN-binding" evidence="2">
    <location>
        <begin position="173"/>
        <end position="211"/>
    </location>
</feature>
<sequence>MNLHKAWKRTWLTGGFALILLSGTVVTAAGRPMDPILLQPASPLVSSADASLPANSDFSAYKTELLHNHLFAAQLLTAPSKPVALTSHLMATVTSLFQAEPPQLQMVPLEADLAVMPLAYTLAMPEKTAAAVLNPQPAAAQPAVEPQAQALPASQTNKTAAVQKEAIAAKTMKKASAAESAKEADAKNKVTTVTGATITPKKTIKAVASAYTASAEENGGYAGKDYFGNSLKVGSIAVDPDVIPLGSTVYVTGYTYNGLPTGGMMAKAVDIGGAIDGNRVDLFVPDSPEKAKHFGYQNVTLYVVD</sequence>
<name>A0A3B0AUQ3_9BACL</name>
<dbReference type="Pfam" id="PF04205">
    <property type="entry name" value="FMN_bind"/>
    <property type="match status" value="1"/>
</dbReference>
<dbReference type="PANTHER" id="PTHR39160:SF4">
    <property type="entry name" value="RESUSCITATION-PROMOTING FACTOR RPFB"/>
    <property type="match status" value="1"/>
</dbReference>
<dbReference type="AlphaFoldDB" id="A0A3B0AUQ3"/>
<proteinExistence type="predicted"/>